<proteinExistence type="predicted"/>
<reference evidence="2" key="1">
    <citation type="submission" date="2014-04" db="EMBL/GenBank/DDBJ databases">
        <title>Evolutionary Origins and Diversification of the Mycorrhizal Mutualists.</title>
        <authorList>
            <consortium name="DOE Joint Genome Institute"/>
            <consortium name="Mycorrhizal Genomics Consortium"/>
            <person name="Kohler A."/>
            <person name="Kuo A."/>
            <person name="Nagy L.G."/>
            <person name="Floudas D."/>
            <person name="Copeland A."/>
            <person name="Barry K.W."/>
            <person name="Cichocki N."/>
            <person name="Veneault-Fourrey C."/>
            <person name="LaButti K."/>
            <person name="Lindquist E.A."/>
            <person name="Lipzen A."/>
            <person name="Lundell T."/>
            <person name="Morin E."/>
            <person name="Murat C."/>
            <person name="Riley R."/>
            <person name="Ohm R."/>
            <person name="Sun H."/>
            <person name="Tunlid A."/>
            <person name="Henrissat B."/>
            <person name="Grigoriev I.V."/>
            <person name="Hibbett D.S."/>
            <person name="Martin F."/>
        </authorList>
    </citation>
    <scope>NUCLEOTIDE SEQUENCE [LARGE SCALE GENOMIC DNA]</scope>
    <source>
        <strain evidence="2">FD-334 SS-4</strain>
    </source>
</reference>
<protein>
    <submittedName>
        <fullName evidence="1">Uncharacterized protein</fullName>
    </submittedName>
</protein>
<accession>A0A0D2PNE0</accession>
<dbReference type="EMBL" id="KN817558">
    <property type="protein sequence ID" value="KJA21415.1"/>
    <property type="molecule type" value="Genomic_DNA"/>
</dbReference>
<keyword evidence="2" id="KW-1185">Reference proteome</keyword>
<sequence>MSSELGVLSAATRQKLAARCVGLRTYLLYRRRRSTLATPLLSNSPPIKFPRWAGHCSRALSVHALLWRLTITHHIDPTPLLQTLATTLEPLRYSAGRVDSIWSSVRQRSKCRAGRGTFFERTAGVTAHQSRRSSAHGCPAYILLRAGLKRKRKEATRMSSNL</sequence>
<evidence type="ECO:0000313" key="2">
    <source>
        <dbReference type="Proteomes" id="UP000054270"/>
    </source>
</evidence>
<evidence type="ECO:0000313" key="1">
    <source>
        <dbReference type="EMBL" id="KJA21415.1"/>
    </source>
</evidence>
<organism evidence="1 2">
    <name type="scientific">Hypholoma sublateritium (strain FD-334 SS-4)</name>
    <dbReference type="NCBI Taxonomy" id="945553"/>
    <lineage>
        <taxon>Eukaryota</taxon>
        <taxon>Fungi</taxon>
        <taxon>Dikarya</taxon>
        <taxon>Basidiomycota</taxon>
        <taxon>Agaricomycotina</taxon>
        <taxon>Agaricomycetes</taxon>
        <taxon>Agaricomycetidae</taxon>
        <taxon>Agaricales</taxon>
        <taxon>Agaricineae</taxon>
        <taxon>Strophariaceae</taxon>
        <taxon>Hypholoma</taxon>
    </lineage>
</organism>
<dbReference type="Proteomes" id="UP000054270">
    <property type="component" value="Unassembled WGS sequence"/>
</dbReference>
<gene>
    <name evidence="1" type="ORF">HYPSUDRAFT_731748</name>
</gene>
<dbReference type="AlphaFoldDB" id="A0A0D2PNE0"/>
<name>A0A0D2PNE0_HYPSF</name>